<reference evidence="2 3" key="2">
    <citation type="submission" date="2019-01" db="EMBL/GenBank/DDBJ databases">
        <title>Tautonia sociabilis, a novel thermotolerant planctomycete of Isosphaeraceae family, isolated from a 4000 m deep subterranean habitat.</title>
        <authorList>
            <person name="Kovaleva O.L."/>
            <person name="Elcheninov A.G."/>
            <person name="Van Heerden E."/>
            <person name="Toshchakov S.V."/>
            <person name="Novikov A."/>
            <person name="Bonch-Osmolovskaya E.A."/>
            <person name="Kublanov I.V."/>
        </authorList>
    </citation>
    <scope>NUCLEOTIDE SEQUENCE [LARGE SCALE GENOMIC DNA]</scope>
    <source>
        <strain evidence="2 3">GM2012</strain>
    </source>
</reference>
<gene>
    <name evidence="2" type="ORF">TsocGM_21970</name>
</gene>
<organism evidence="2 3">
    <name type="scientific">Tautonia sociabilis</name>
    <dbReference type="NCBI Taxonomy" id="2080755"/>
    <lineage>
        <taxon>Bacteria</taxon>
        <taxon>Pseudomonadati</taxon>
        <taxon>Planctomycetota</taxon>
        <taxon>Planctomycetia</taxon>
        <taxon>Isosphaerales</taxon>
        <taxon>Isosphaeraceae</taxon>
        <taxon>Tautonia</taxon>
    </lineage>
</organism>
<feature type="region of interest" description="Disordered" evidence="1">
    <location>
        <begin position="27"/>
        <end position="59"/>
    </location>
</feature>
<sequence>MRTTSRTVALAGVLAIGIVPIAGSAARAGCGGGPNSPPYDSGAVHSLHGRGFDSARHGR</sequence>
<dbReference type="AlphaFoldDB" id="A0A432MEA2"/>
<feature type="compositionally biased region" description="Basic and acidic residues" evidence="1">
    <location>
        <begin position="50"/>
        <end position="59"/>
    </location>
</feature>
<keyword evidence="3" id="KW-1185">Reference proteome</keyword>
<reference evidence="2 3" key="1">
    <citation type="submission" date="2018-12" db="EMBL/GenBank/DDBJ databases">
        <authorList>
            <person name="Toschakov S.V."/>
        </authorList>
    </citation>
    <scope>NUCLEOTIDE SEQUENCE [LARGE SCALE GENOMIC DNA]</scope>
    <source>
        <strain evidence="2 3">GM2012</strain>
    </source>
</reference>
<accession>A0A432MEA2</accession>
<name>A0A432MEA2_9BACT</name>
<evidence type="ECO:0000313" key="2">
    <source>
        <dbReference type="EMBL" id="RUL83575.1"/>
    </source>
</evidence>
<evidence type="ECO:0000256" key="1">
    <source>
        <dbReference type="SAM" id="MobiDB-lite"/>
    </source>
</evidence>
<proteinExistence type="predicted"/>
<dbReference type="Proteomes" id="UP000280296">
    <property type="component" value="Unassembled WGS sequence"/>
</dbReference>
<evidence type="ECO:0000313" key="3">
    <source>
        <dbReference type="Proteomes" id="UP000280296"/>
    </source>
</evidence>
<comment type="caution">
    <text evidence="2">The sequence shown here is derived from an EMBL/GenBank/DDBJ whole genome shotgun (WGS) entry which is preliminary data.</text>
</comment>
<protein>
    <submittedName>
        <fullName evidence="2">Uncharacterized protein</fullName>
    </submittedName>
</protein>
<dbReference type="EMBL" id="RYZH01000058">
    <property type="protein sequence ID" value="RUL83575.1"/>
    <property type="molecule type" value="Genomic_DNA"/>
</dbReference>
<dbReference type="RefSeq" id="WP_126727610.1">
    <property type="nucleotide sequence ID" value="NZ_RYZH01000058.1"/>
</dbReference>